<proteinExistence type="predicted"/>
<dbReference type="Proteomes" id="UP000831785">
    <property type="component" value="Chromosome"/>
</dbReference>
<reference evidence="1 2" key="1">
    <citation type="submission" date="2022-04" db="EMBL/GenBank/DDBJ databases">
        <title>Hymenobacter sp. isolated from the air.</title>
        <authorList>
            <person name="Won M."/>
            <person name="Lee C.-M."/>
            <person name="Woen H.-Y."/>
            <person name="Kwon S.-W."/>
        </authorList>
    </citation>
    <scope>NUCLEOTIDE SEQUENCE [LARGE SCALE GENOMIC DNA]</scope>
    <source>
        <strain evidence="2">5116 S-27</strain>
    </source>
</reference>
<dbReference type="Pfam" id="PF05035">
    <property type="entry name" value="DGOK"/>
    <property type="match status" value="1"/>
</dbReference>
<evidence type="ECO:0000313" key="1">
    <source>
        <dbReference type="EMBL" id="UOQ50781.1"/>
    </source>
</evidence>
<dbReference type="EMBL" id="CP095049">
    <property type="protein sequence ID" value="UOQ50781.1"/>
    <property type="molecule type" value="Genomic_DNA"/>
</dbReference>
<evidence type="ECO:0000313" key="2">
    <source>
        <dbReference type="Proteomes" id="UP000831785"/>
    </source>
</evidence>
<protein>
    <submittedName>
        <fullName evidence="1">2-dehydro-3-deoxygalactonokinase</fullName>
    </submittedName>
</protein>
<dbReference type="RefSeq" id="WP_244713638.1">
    <property type="nucleotide sequence ID" value="NZ_CP095049.1"/>
</dbReference>
<dbReference type="InterPro" id="IPR042258">
    <property type="entry name" value="DGOK_N"/>
</dbReference>
<dbReference type="InterPro" id="IPR042257">
    <property type="entry name" value="DGOK_C"/>
</dbReference>
<gene>
    <name evidence="1" type="ORF">MUN80_13535</name>
</gene>
<dbReference type="Gene3D" id="3.30.420.300">
    <property type="entry name" value="2-keto-3-deoxy-galactonokinase, substrate binding domain"/>
    <property type="match status" value="1"/>
</dbReference>
<keyword evidence="2" id="KW-1185">Reference proteome</keyword>
<accession>A0ABY4F283</accession>
<sequence>MDELTHFLSCDWGTSSFRLKLVELPGLRVVATSKSDEGNAATFAKWQETKQPDDRRLGFYLQILAGHAQKIEQEFGRPLSGVPVVISGMASSTVGMLELPYKALPFAVDGSDLDTKLLPASADFAHPVLLISGVKSEDDVMRGEEVQLVGCGFAATEQEQLFLHPGTHAKHVTIRQGQATELKTYMTGEFFALLSKQSILASAVEKADDFQRPEHRQAFEQGVQASQAENLLHNAFLVRTNQLFDKRSKPENFFFLSGLLIGSELSTFPPGFRGPVVLAGEEALVQHYKAALQLLGITERLTSLTIKGAEEVTLQGQAAVLQRLRKSGQLTNSKPAE</sequence>
<dbReference type="InterPro" id="IPR007729">
    <property type="entry name" value="DGOK"/>
</dbReference>
<dbReference type="Gene3D" id="3.30.420.310">
    <property type="entry name" value="2-keto-3-deoxy-galactonokinase, C-terminal domain"/>
    <property type="match status" value="1"/>
</dbReference>
<organism evidence="1 2">
    <name type="scientific">Hymenobacter cellulosivorans</name>
    <dbReference type="NCBI Taxonomy" id="2932249"/>
    <lineage>
        <taxon>Bacteria</taxon>
        <taxon>Pseudomonadati</taxon>
        <taxon>Bacteroidota</taxon>
        <taxon>Cytophagia</taxon>
        <taxon>Cytophagales</taxon>
        <taxon>Hymenobacteraceae</taxon>
        <taxon>Hymenobacter</taxon>
    </lineage>
</organism>
<name>A0ABY4F283_9BACT</name>
<dbReference type="CDD" id="cd24012">
    <property type="entry name" value="ASKHA_NBD_KDGal-kinase"/>
    <property type="match status" value="1"/>
</dbReference>